<evidence type="ECO:0000259" key="2">
    <source>
        <dbReference type="Pfam" id="PF12945"/>
    </source>
</evidence>
<feature type="domain" description="PilZ" evidence="1">
    <location>
        <begin position="102"/>
        <end position="213"/>
    </location>
</feature>
<gene>
    <name evidence="3" type="ORF">SAMN02745190_00457</name>
</gene>
<keyword evidence="3" id="KW-0966">Cell projection</keyword>
<keyword evidence="4" id="KW-1185">Reference proteome</keyword>
<evidence type="ECO:0000313" key="3">
    <source>
        <dbReference type="EMBL" id="SHE42943.1"/>
    </source>
</evidence>
<sequence>MNNDVEKADKILEIGQRLSFYMDNDQTYSSRIEDIQSSELIVAMPMDSKRVPIIPPDGAHLYGAVLMKQSQFRFFSVFKKKGMLNNVPCWWITKPDVVQRYQNRQFVRVRVSLPISVQVMNDDGGFDAAKMTNLIDLSGSGLAFVSDVPVQYGRQVIMELHNLPDIGILKVMGSVRRCTEVELPQNGKIYQVGVRMLDLARPVRNRLVRFIFELQRKELAKGLSLTGVQDI</sequence>
<evidence type="ECO:0000259" key="1">
    <source>
        <dbReference type="Pfam" id="PF07238"/>
    </source>
</evidence>
<accession>A0A1M4TER6</accession>
<evidence type="ECO:0000313" key="4">
    <source>
        <dbReference type="Proteomes" id="UP000184404"/>
    </source>
</evidence>
<feature type="domain" description="Type III secretion system flagellar brake protein YcgR PilZN" evidence="2">
    <location>
        <begin position="13"/>
        <end position="95"/>
    </location>
</feature>
<dbReference type="GO" id="GO:0035438">
    <property type="term" value="F:cyclic-di-GMP binding"/>
    <property type="evidence" value="ECO:0007669"/>
    <property type="project" value="InterPro"/>
</dbReference>
<dbReference type="OrthoDB" id="5242935at2"/>
<proteinExistence type="predicted"/>
<dbReference type="InterPro" id="IPR009926">
    <property type="entry name" value="T3SS_YcgR_PilZN"/>
</dbReference>
<dbReference type="InterPro" id="IPR009875">
    <property type="entry name" value="PilZ_domain"/>
</dbReference>
<dbReference type="AlphaFoldDB" id="A0A1M4TER6"/>
<keyword evidence="3" id="KW-0969">Cilium</keyword>
<keyword evidence="3" id="KW-0282">Flagellum</keyword>
<dbReference type="STRING" id="1123243.SAMN02745190_00457"/>
<dbReference type="EMBL" id="FQUG01000002">
    <property type="protein sequence ID" value="SHE42943.1"/>
    <property type="molecule type" value="Genomic_DNA"/>
</dbReference>
<dbReference type="RefSeq" id="WP_072934547.1">
    <property type="nucleotide sequence ID" value="NZ_FQUG01000002.1"/>
</dbReference>
<dbReference type="Gene3D" id="2.40.10.220">
    <property type="entry name" value="predicted glycosyltransferase like domains"/>
    <property type="match status" value="1"/>
</dbReference>
<dbReference type="Pfam" id="PF12945">
    <property type="entry name" value="PilZNR"/>
    <property type="match status" value="1"/>
</dbReference>
<reference evidence="3 4" key="1">
    <citation type="submission" date="2016-11" db="EMBL/GenBank/DDBJ databases">
        <authorList>
            <person name="Jaros S."/>
            <person name="Januszkiewicz K."/>
            <person name="Wedrychowicz H."/>
        </authorList>
    </citation>
    <scope>NUCLEOTIDE SEQUENCE [LARGE SCALE GENOMIC DNA]</scope>
    <source>
        <strain evidence="3 4">DSM 10502</strain>
    </source>
</reference>
<dbReference type="Pfam" id="PF07238">
    <property type="entry name" value="PilZ"/>
    <property type="match status" value="1"/>
</dbReference>
<name>A0A1M4TER6_9FIRM</name>
<organism evidence="3 4">
    <name type="scientific">Schwartzia succinivorans DSM 10502</name>
    <dbReference type="NCBI Taxonomy" id="1123243"/>
    <lineage>
        <taxon>Bacteria</taxon>
        <taxon>Bacillati</taxon>
        <taxon>Bacillota</taxon>
        <taxon>Negativicutes</taxon>
        <taxon>Selenomonadales</taxon>
        <taxon>Selenomonadaceae</taxon>
        <taxon>Schwartzia</taxon>
    </lineage>
</organism>
<protein>
    <submittedName>
        <fullName evidence="3">C-di-GMP-binding flagellar brake protein YcgR, contains PilZNR and PilZ domains</fullName>
    </submittedName>
</protein>
<dbReference type="Proteomes" id="UP000184404">
    <property type="component" value="Unassembled WGS sequence"/>
</dbReference>